<dbReference type="PANTHER" id="PTHR12558">
    <property type="entry name" value="CELL DIVISION CYCLE 16,23,27"/>
    <property type="match status" value="1"/>
</dbReference>
<evidence type="ECO:0000256" key="1">
    <source>
        <dbReference type="PROSITE-ProRule" id="PRU00339"/>
    </source>
</evidence>
<organism evidence="3 4">
    <name type="scientific">Cognatiluteimonas weifangensis</name>
    <dbReference type="NCBI Taxonomy" id="2303539"/>
    <lineage>
        <taxon>Bacteria</taxon>
        <taxon>Pseudomonadati</taxon>
        <taxon>Pseudomonadota</taxon>
        <taxon>Gammaproteobacteria</taxon>
        <taxon>Lysobacterales</taxon>
        <taxon>Lysobacteraceae</taxon>
        <taxon>Cognatiluteimonas</taxon>
    </lineage>
</organism>
<keyword evidence="4" id="KW-1185">Reference proteome</keyword>
<dbReference type="SUPFAM" id="SSF48452">
    <property type="entry name" value="TPR-like"/>
    <property type="match status" value="1"/>
</dbReference>
<sequence length="571" mass="63591">MGKRRPLRLRFPDMADVFVSYSRRDRARVAPLVAAIEARGWSVWWDPEIAPGQEFDRLIDAQLAQARAVLVVWSADSVASRWVRGEAREAAERGILVPVRFDGATLPLDVRALHTIDLEDADVHAAGPPLQDMLRALAALIVRPAAPAPPVPPSSAVAAADRPAPALAELPPVPVGMPERVDICVLPFANLGGDPEQASLGDGITEDIITELSRWRLLAVRSRTASFRYRDAAVDVQQVARELQVRFIVEGSVRRMGERIRITAQLIDTGTGAHIWAEKYDCDLAEIFAVQDQVVRTIVSTLVGRVRVVDAERARRKPAASQAAYEYVLRGNILPWSDPAGVAEATRLFEKAIEVDPGYGLAYAMLAAMRAGQWYDEQRDPAAADALLQQAYALAQRAVELDEHESTCFSILAQVCLQRRAYDLTLQYARRAIELNPNNQWNIADMGLMLVYLGQAEEALDWFRRAREIDPYFDPPWYWRSLGQAYMVLRRDSEALAMFDRIPVRQYRVAALRAACHARLGDSDRARREAADCVALKPEFSSARFMSKEPFRNPDDAAQLADALRRAGLPP</sequence>
<dbReference type="Gene3D" id="1.25.40.10">
    <property type="entry name" value="Tetratricopeptide repeat domain"/>
    <property type="match status" value="1"/>
</dbReference>
<proteinExistence type="predicted"/>
<dbReference type="InterPro" id="IPR035897">
    <property type="entry name" value="Toll_tir_struct_dom_sf"/>
</dbReference>
<dbReference type="GO" id="GO:0007165">
    <property type="term" value="P:signal transduction"/>
    <property type="evidence" value="ECO:0007669"/>
    <property type="project" value="InterPro"/>
</dbReference>
<gene>
    <name evidence="3" type="ORF">D0Y53_07040</name>
</gene>
<dbReference type="InterPro" id="IPR000157">
    <property type="entry name" value="TIR_dom"/>
</dbReference>
<dbReference type="InterPro" id="IPR019734">
    <property type="entry name" value="TPR_rpt"/>
</dbReference>
<evidence type="ECO:0000313" key="4">
    <source>
        <dbReference type="Proteomes" id="UP000262917"/>
    </source>
</evidence>
<feature type="repeat" description="TPR" evidence="1">
    <location>
        <begin position="406"/>
        <end position="439"/>
    </location>
</feature>
<dbReference type="SUPFAM" id="SSF52200">
    <property type="entry name" value="Toll/Interleukin receptor TIR domain"/>
    <property type="match status" value="1"/>
</dbReference>
<protein>
    <submittedName>
        <fullName evidence="3">TIR domain-containing protein</fullName>
    </submittedName>
</protein>
<accession>A0A372DN19</accession>
<evidence type="ECO:0000313" key="3">
    <source>
        <dbReference type="EMBL" id="RFP60884.1"/>
    </source>
</evidence>
<feature type="domain" description="TIR" evidence="2">
    <location>
        <begin position="17"/>
        <end position="120"/>
    </location>
</feature>
<reference evidence="3 4" key="1">
    <citation type="submission" date="2018-08" db="EMBL/GenBank/DDBJ databases">
        <title>Lysobacter weifangensis sp. nov., a new member of the family 'Xanthomonadaceae', isolated from soil in a farmland.</title>
        <authorList>
            <person name="Zhao H."/>
        </authorList>
    </citation>
    <scope>NUCLEOTIDE SEQUENCE [LARGE SCALE GENOMIC DNA]</scope>
    <source>
        <strain evidence="3 4">WF-2</strain>
    </source>
</reference>
<dbReference type="PROSITE" id="PS50005">
    <property type="entry name" value="TPR"/>
    <property type="match status" value="2"/>
</dbReference>
<dbReference type="InterPro" id="IPR011990">
    <property type="entry name" value="TPR-like_helical_dom_sf"/>
</dbReference>
<dbReference type="Proteomes" id="UP000262917">
    <property type="component" value="Unassembled WGS sequence"/>
</dbReference>
<comment type="caution">
    <text evidence="3">The sequence shown here is derived from an EMBL/GenBank/DDBJ whole genome shotgun (WGS) entry which is preliminary data.</text>
</comment>
<dbReference type="Pfam" id="PF13676">
    <property type="entry name" value="TIR_2"/>
    <property type="match status" value="1"/>
</dbReference>
<dbReference type="AlphaFoldDB" id="A0A372DN19"/>
<dbReference type="SMART" id="SM00028">
    <property type="entry name" value="TPR"/>
    <property type="match status" value="3"/>
</dbReference>
<evidence type="ECO:0000259" key="2">
    <source>
        <dbReference type="Pfam" id="PF13676"/>
    </source>
</evidence>
<keyword evidence="1" id="KW-0802">TPR repeat</keyword>
<dbReference type="Gene3D" id="3.40.50.10070">
    <property type="entry name" value="TolB, N-terminal domain"/>
    <property type="match status" value="1"/>
</dbReference>
<dbReference type="Gene3D" id="3.40.50.10140">
    <property type="entry name" value="Toll/interleukin-1 receptor homology (TIR) domain"/>
    <property type="match status" value="1"/>
</dbReference>
<dbReference type="PANTHER" id="PTHR12558:SF33">
    <property type="entry name" value="BLL7664 PROTEIN"/>
    <property type="match status" value="1"/>
</dbReference>
<feature type="repeat" description="TPR" evidence="1">
    <location>
        <begin position="440"/>
        <end position="473"/>
    </location>
</feature>
<dbReference type="EMBL" id="QVPD01000005">
    <property type="protein sequence ID" value="RFP60884.1"/>
    <property type="molecule type" value="Genomic_DNA"/>
</dbReference>
<name>A0A372DN19_9GAMM</name>